<evidence type="ECO:0000256" key="1">
    <source>
        <dbReference type="SAM" id="MobiDB-lite"/>
    </source>
</evidence>
<feature type="region of interest" description="Disordered" evidence="1">
    <location>
        <begin position="637"/>
        <end position="742"/>
    </location>
</feature>
<dbReference type="Gene3D" id="3.30.420.10">
    <property type="entry name" value="Ribonuclease H-like superfamily/Ribonuclease H"/>
    <property type="match status" value="1"/>
</dbReference>
<accession>A0A8S9Y111</accession>
<feature type="compositionally biased region" description="Polar residues" evidence="1">
    <location>
        <begin position="101"/>
        <end position="110"/>
    </location>
</feature>
<proteinExistence type="predicted"/>
<sequence>MEPLPNQDSLLAMAGAEEDSGTGLTEAQGSLGSGIIREEIVITQDPSQEHPQDMSTKRKEPTERRRSRSEALEGSSTVSGDTTDQTTNIHGPSSREDRRSTMSLTPTSVSAGFGGTENVVGESVKGSQRNQDSENPSSSSLQLMSTTSWKGCGSTCTGCGYCTESPTSSTTYYRYYSKEDPNDNVQNRHTTQSSGNDEGQPIETLCCSNKQFSQQLSGDEENMREYKESIQNLAAGDAQQATDHIGGTNVVGRETISVVPFQPSTSPGSSKFFEGLYTMNSPTAVASSCFPGRAQAEASFTGALSTEEAGGTHTPSTAAASYNLPGGVHTGAISIAAASCKLQGRELPMSPPTGSGGEHTGDSSIAAASSIMSASSNAGVASTQRAPKRLETTCSMIGQIKRRFMSPRSGVPHSPMWAQGHSEDQFRNEGSAVPPYLPEQVIRVPEGQIIHFCYECTVFFLSFVCTQKRISQFPHRFAPVCTCITQYIGRSSSTSRTTRRVTQVEKVHRAAFRDLLQGPSRFNEWLERWWSFLFQTGGLTSGHRCKKSSLQRNDQQKERKESMEKLLWSIVIRGVKYDIDGSFSSQLNQRRILDLRISFDSHTFKPGREENMEPFSNSDSDLVNDGTQEDLLEVTAETEQEETMATQETSQAEERGSQAGTSNDFFRHRVRHTAPDPTLSSSNQWEFPTLRSRKPKKKSTAAGDVADQATNMPREGGTSAASPSAQRPSRTINGRNIPGRAPVTTSIPTGYYDRGVRNVIRPMLAYMEGYINGSQRNHTRENAPPSPTEQMPSASWMRCGPSCTGCDYCPQFQRYSDIPHDVLGNNYAQNEGAVPEGIFLSPLTENMSYLMFGYPGRSHPHVPPVFHQYHRYFSNAFHYHGAEPSGDQFGQDDTYENVHAAQPTGNDGVQPTATPGSSTEQFPQQQYGHEETIRGSTAPTDAAFTVPGGRHAGASSSRPNIHSLFGQVQGEPETPQRNIPHWTMWAPRYYEDQFRIEGAGAPPYLSAARGISVPEGQNLHICYTCMVFFLSPRCSFQAEHPPVYPLLCYCLAQHKKRSFTTLHTTRKTAQTERTHRVGAMKALLQNPTRIEEWLRQWGPYLFQSGGLTNGHRCKKISPGTAQQKVVIVFLFMFRLTPAAATIGSEKTPDLMVANIIVFLKAEGESDERKRLSTNGLSSSENQKFNPPIAAWWGGWWERVMRMIKELMRRNLGQAALTYEALTTVVCDIEAVINARPLTYVGGATTSSSRKQMSYNRSPRSSSFKTSSQQRLISTLYSLEITAQDGTSMRRAQPSSLLPGSSEDVTSS</sequence>
<dbReference type="InterPro" id="IPR036397">
    <property type="entry name" value="RNaseH_sf"/>
</dbReference>
<feature type="compositionally biased region" description="Polar residues" evidence="1">
    <location>
        <begin position="1292"/>
        <end position="1307"/>
    </location>
</feature>
<feature type="region of interest" description="Disordered" evidence="1">
    <location>
        <begin position="178"/>
        <end position="199"/>
    </location>
</feature>
<feature type="region of interest" description="Disordered" evidence="1">
    <location>
        <begin position="1"/>
        <end position="144"/>
    </location>
</feature>
<evidence type="ECO:0000313" key="2">
    <source>
        <dbReference type="EMBL" id="KAF6213565.1"/>
    </source>
</evidence>
<feature type="compositionally biased region" description="Low complexity" evidence="1">
    <location>
        <begin position="719"/>
        <end position="730"/>
    </location>
</feature>
<feature type="region of interest" description="Disordered" evidence="1">
    <location>
        <begin position="1284"/>
        <end position="1307"/>
    </location>
</feature>
<feature type="region of interest" description="Disordered" evidence="1">
    <location>
        <begin position="1244"/>
        <end position="1266"/>
    </location>
</feature>
<feature type="compositionally biased region" description="Polar residues" evidence="1">
    <location>
        <begin position="125"/>
        <end position="136"/>
    </location>
</feature>
<keyword evidence="3" id="KW-1185">Reference proteome</keyword>
<feature type="compositionally biased region" description="Low complexity" evidence="1">
    <location>
        <begin position="1257"/>
        <end position="1266"/>
    </location>
</feature>
<dbReference type="GO" id="GO:0003676">
    <property type="term" value="F:nucleic acid binding"/>
    <property type="evidence" value="ECO:0007669"/>
    <property type="project" value="InterPro"/>
</dbReference>
<organism evidence="2 3">
    <name type="scientific">Apolygus lucorum</name>
    <name type="common">Small green plant bug</name>
    <name type="synonym">Lygocoris lucorum</name>
    <dbReference type="NCBI Taxonomy" id="248454"/>
    <lineage>
        <taxon>Eukaryota</taxon>
        <taxon>Metazoa</taxon>
        <taxon>Ecdysozoa</taxon>
        <taxon>Arthropoda</taxon>
        <taxon>Hexapoda</taxon>
        <taxon>Insecta</taxon>
        <taxon>Pterygota</taxon>
        <taxon>Neoptera</taxon>
        <taxon>Paraneoptera</taxon>
        <taxon>Hemiptera</taxon>
        <taxon>Heteroptera</taxon>
        <taxon>Panheteroptera</taxon>
        <taxon>Cimicomorpha</taxon>
        <taxon>Miridae</taxon>
        <taxon>Mirini</taxon>
        <taxon>Apolygus</taxon>
    </lineage>
</organism>
<feature type="compositionally biased region" description="Basic and acidic residues" evidence="1">
    <location>
        <begin position="47"/>
        <end position="71"/>
    </location>
</feature>
<dbReference type="EMBL" id="WIXP02000003">
    <property type="protein sequence ID" value="KAF6213565.1"/>
    <property type="molecule type" value="Genomic_DNA"/>
</dbReference>
<dbReference type="Proteomes" id="UP000466442">
    <property type="component" value="Unassembled WGS sequence"/>
</dbReference>
<evidence type="ECO:0000313" key="3">
    <source>
        <dbReference type="Proteomes" id="UP000466442"/>
    </source>
</evidence>
<feature type="region of interest" description="Disordered" evidence="1">
    <location>
        <begin position="898"/>
        <end position="931"/>
    </location>
</feature>
<reference evidence="2" key="1">
    <citation type="journal article" date="2021" name="Mol. Ecol. Resour.">
        <title>Apolygus lucorum genome provides insights into omnivorousness and mesophyll feeding.</title>
        <authorList>
            <person name="Liu Y."/>
            <person name="Liu H."/>
            <person name="Wang H."/>
            <person name="Huang T."/>
            <person name="Liu B."/>
            <person name="Yang B."/>
            <person name="Yin L."/>
            <person name="Li B."/>
            <person name="Zhang Y."/>
            <person name="Zhang S."/>
            <person name="Jiang F."/>
            <person name="Zhang X."/>
            <person name="Ren Y."/>
            <person name="Wang B."/>
            <person name="Wang S."/>
            <person name="Lu Y."/>
            <person name="Wu K."/>
            <person name="Fan W."/>
            <person name="Wang G."/>
        </authorList>
    </citation>
    <scope>NUCLEOTIDE SEQUENCE</scope>
    <source>
        <strain evidence="2">12Hb</strain>
    </source>
</reference>
<feature type="region of interest" description="Disordered" evidence="1">
    <location>
        <begin position="939"/>
        <end position="958"/>
    </location>
</feature>
<name>A0A8S9Y111_APOLU</name>
<feature type="compositionally biased region" description="Polar residues" evidence="1">
    <location>
        <begin position="183"/>
        <end position="197"/>
    </location>
</feature>
<feature type="region of interest" description="Disordered" evidence="1">
    <location>
        <begin position="603"/>
        <end position="624"/>
    </location>
</feature>
<feature type="compositionally biased region" description="Polar residues" evidence="1">
    <location>
        <begin position="74"/>
        <end position="91"/>
    </location>
</feature>
<feature type="compositionally biased region" description="Polar residues" evidence="1">
    <location>
        <begin position="903"/>
        <end position="927"/>
    </location>
</feature>
<feature type="compositionally biased region" description="Polar residues" evidence="1">
    <location>
        <begin position="1244"/>
        <end position="1256"/>
    </location>
</feature>
<comment type="caution">
    <text evidence="2">The sequence shown here is derived from an EMBL/GenBank/DDBJ whole genome shotgun (WGS) entry which is preliminary data.</text>
</comment>
<protein>
    <submittedName>
        <fullName evidence="2">Uncharacterized protein</fullName>
    </submittedName>
</protein>
<gene>
    <name evidence="2" type="ORF">GE061_011286</name>
</gene>